<feature type="domain" description="Phospholipid/glycerol acyltransferase" evidence="2">
    <location>
        <begin position="126"/>
        <end position="248"/>
    </location>
</feature>
<keyword evidence="1" id="KW-1133">Transmembrane helix</keyword>
<feature type="transmembrane region" description="Helical" evidence="1">
    <location>
        <begin position="52"/>
        <end position="77"/>
    </location>
</feature>
<dbReference type="PANTHER" id="PTHR10983">
    <property type="entry name" value="1-ACYLGLYCEROL-3-PHOSPHATE ACYLTRANSFERASE-RELATED"/>
    <property type="match status" value="1"/>
</dbReference>
<reference evidence="3 4" key="1">
    <citation type="journal article" date="2008" name="Science">
        <title>The Physcomitrella genome reveals evolutionary insights into the conquest of land by plants.</title>
        <authorList>
            <person name="Rensing S."/>
            <person name="Lang D."/>
            <person name="Zimmer A."/>
            <person name="Terry A."/>
            <person name="Salamov A."/>
            <person name="Shapiro H."/>
            <person name="Nishiyama T."/>
            <person name="Perroud P.-F."/>
            <person name="Lindquist E."/>
            <person name="Kamisugi Y."/>
            <person name="Tanahashi T."/>
            <person name="Sakakibara K."/>
            <person name="Fujita T."/>
            <person name="Oishi K."/>
            <person name="Shin-I T."/>
            <person name="Kuroki Y."/>
            <person name="Toyoda A."/>
            <person name="Suzuki Y."/>
            <person name="Hashimoto A."/>
            <person name="Yamaguchi K."/>
            <person name="Sugano A."/>
            <person name="Kohara Y."/>
            <person name="Fujiyama A."/>
            <person name="Anterola A."/>
            <person name="Aoki S."/>
            <person name="Ashton N."/>
            <person name="Barbazuk W.B."/>
            <person name="Barker E."/>
            <person name="Bennetzen J."/>
            <person name="Bezanilla M."/>
            <person name="Blankenship R."/>
            <person name="Cho S.H."/>
            <person name="Dutcher S."/>
            <person name="Estelle M."/>
            <person name="Fawcett J.A."/>
            <person name="Gundlach H."/>
            <person name="Hanada K."/>
            <person name="Heyl A."/>
            <person name="Hicks K.A."/>
            <person name="Hugh J."/>
            <person name="Lohr M."/>
            <person name="Mayer K."/>
            <person name="Melkozernov A."/>
            <person name="Murata T."/>
            <person name="Nelson D."/>
            <person name="Pils B."/>
            <person name="Prigge M."/>
            <person name="Reiss B."/>
            <person name="Renner T."/>
            <person name="Rombauts S."/>
            <person name="Rushton P."/>
            <person name="Sanderfoot A."/>
            <person name="Schween G."/>
            <person name="Shiu S.-H."/>
            <person name="Stueber K."/>
            <person name="Theodoulou F.L."/>
            <person name="Tu H."/>
            <person name="Van de Peer Y."/>
            <person name="Verrier P.J."/>
            <person name="Waters E."/>
            <person name="Wood A."/>
            <person name="Yang L."/>
            <person name="Cove D."/>
            <person name="Cuming A."/>
            <person name="Hasebe M."/>
            <person name="Lucas S."/>
            <person name="Mishler D.B."/>
            <person name="Reski R."/>
            <person name="Grigoriev I."/>
            <person name="Quatrano R.S."/>
            <person name="Boore J.L."/>
        </authorList>
    </citation>
    <scope>NUCLEOTIDE SEQUENCE [LARGE SCALE GENOMIC DNA]</scope>
    <source>
        <strain evidence="3 4">cv. Gransden 2004</strain>
    </source>
</reference>
<dbReference type="Gramene" id="Pp3c11_16130V3.2">
    <property type="protein sequence ID" value="Pp3c11_16130V3.2"/>
    <property type="gene ID" value="Pp3c11_16130"/>
</dbReference>
<dbReference type="CDD" id="cd07990">
    <property type="entry name" value="LPLAT_LCLAT1-like"/>
    <property type="match status" value="1"/>
</dbReference>
<reference evidence="3" key="3">
    <citation type="submission" date="2020-12" db="UniProtKB">
        <authorList>
            <consortium name="EnsemblPlants"/>
        </authorList>
    </citation>
    <scope>IDENTIFICATION</scope>
</reference>
<dbReference type="PANTHER" id="PTHR10983:SF16">
    <property type="entry name" value="LYSOCARDIOLIPIN ACYLTRANSFERASE 1"/>
    <property type="match status" value="1"/>
</dbReference>
<evidence type="ECO:0000313" key="3">
    <source>
        <dbReference type="EnsemblPlants" id="Pp3c11_16130V3.2"/>
    </source>
</evidence>
<evidence type="ECO:0000259" key="2">
    <source>
        <dbReference type="SMART" id="SM00563"/>
    </source>
</evidence>
<accession>A0A7I4A535</accession>
<dbReference type="InterPro" id="IPR002123">
    <property type="entry name" value="Plipid/glycerol_acylTrfase"/>
</dbReference>
<evidence type="ECO:0000256" key="1">
    <source>
        <dbReference type="SAM" id="Phobius"/>
    </source>
</evidence>
<dbReference type="SUPFAM" id="SSF69593">
    <property type="entry name" value="Glycerol-3-phosphate (1)-acyltransferase"/>
    <property type="match status" value="1"/>
</dbReference>
<dbReference type="Proteomes" id="UP000006727">
    <property type="component" value="Chromosome 11"/>
</dbReference>
<keyword evidence="1" id="KW-0812">Transmembrane</keyword>
<keyword evidence="1" id="KW-0472">Membrane</keyword>
<dbReference type="EnsemblPlants" id="Pp3c11_16130V3.2">
    <property type="protein sequence ID" value="Pp3c11_16130V3.2"/>
    <property type="gene ID" value="Pp3c11_16130"/>
</dbReference>
<dbReference type="Pfam" id="PF01553">
    <property type="entry name" value="Acyltransferase"/>
    <property type="match status" value="1"/>
</dbReference>
<name>A0A7I4A535_PHYPA</name>
<sequence>MPTPPGDAYASKPGAESLSLDDLGDQAPAMYSSQGDKLHLHRPLTLFRRVRGLVCLAILLLTAFVALVLLSPVVHFLPRFFSVHYSRLWTSYFIGNWLSMWPYLFEEVNETKVIFAGDKVPKENRVMVMCNHRTEVDWMYIWNLAIRKGKIGYCKYAVKNSVKNLPLFGWAFYVFEFLMLHRKWEVDAPVIKTYIDSFQDKRDPLWLVVFPEGTDFSEAKRDTGNAIGREKGYPELVNVLQPRTRGFVTCLSQSRCSLDAVYDLTIGYKKRCPLFINNVFGTDPSEVHIHIRRIPISEIPQSEDVLQDDVAF</sequence>
<dbReference type="EMBL" id="ABEU02000011">
    <property type="status" value="NOT_ANNOTATED_CDS"/>
    <property type="molecule type" value="Genomic_DNA"/>
</dbReference>
<evidence type="ECO:0000313" key="4">
    <source>
        <dbReference type="Proteomes" id="UP000006727"/>
    </source>
</evidence>
<dbReference type="SMART" id="SM00563">
    <property type="entry name" value="PlsC"/>
    <property type="match status" value="1"/>
</dbReference>
<organism evidence="3 4">
    <name type="scientific">Physcomitrium patens</name>
    <name type="common">Spreading-leaved earth moss</name>
    <name type="synonym">Physcomitrella patens</name>
    <dbReference type="NCBI Taxonomy" id="3218"/>
    <lineage>
        <taxon>Eukaryota</taxon>
        <taxon>Viridiplantae</taxon>
        <taxon>Streptophyta</taxon>
        <taxon>Embryophyta</taxon>
        <taxon>Bryophyta</taxon>
        <taxon>Bryophytina</taxon>
        <taxon>Bryopsida</taxon>
        <taxon>Funariidae</taxon>
        <taxon>Funariales</taxon>
        <taxon>Funariaceae</taxon>
        <taxon>Physcomitrium</taxon>
    </lineage>
</organism>
<dbReference type="AlphaFoldDB" id="A0A7I4A535"/>
<dbReference type="GO" id="GO:0016746">
    <property type="term" value="F:acyltransferase activity"/>
    <property type="evidence" value="ECO:0007669"/>
    <property type="project" value="InterPro"/>
</dbReference>
<protein>
    <recommendedName>
        <fullName evidence="2">Phospholipid/glycerol acyltransferase domain-containing protein</fullName>
    </recommendedName>
</protein>
<keyword evidence="4" id="KW-1185">Reference proteome</keyword>
<proteinExistence type="predicted"/>
<gene>
    <name evidence="3" type="primary">LOC112289135</name>
</gene>
<reference evidence="3 4" key="2">
    <citation type="journal article" date="2018" name="Plant J.">
        <title>The Physcomitrella patens chromosome-scale assembly reveals moss genome structure and evolution.</title>
        <authorList>
            <person name="Lang D."/>
            <person name="Ullrich K.K."/>
            <person name="Murat F."/>
            <person name="Fuchs J."/>
            <person name="Jenkins J."/>
            <person name="Haas F.B."/>
            <person name="Piednoel M."/>
            <person name="Gundlach H."/>
            <person name="Van Bel M."/>
            <person name="Meyberg R."/>
            <person name="Vives C."/>
            <person name="Morata J."/>
            <person name="Symeonidi A."/>
            <person name="Hiss M."/>
            <person name="Muchero W."/>
            <person name="Kamisugi Y."/>
            <person name="Saleh O."/>
            <person name="Blanc G."/>
            <person name="Decker E.L."/>
            <person name="van Gessel N."/>
            <person name="Grimwood J."/>
            <person name="Hayes R.D."/>
            <person name="Graham S.W."/>
            <person name="Gunter L.E."/>
            <person name="McDaniel S.F."/>
            <person name="Hoernstein S.N.W."/>
            <person name="Larsson A."/>
            <person name="Li F.W."/>
            <person name="Perroud P.F."/>
            <person name="Phillips J."/>
            <person name="Ranjan P."/>
            <person name="Rokshar D.S."/>
            <person name="Rothfels C.J."/>
            <person name="Schneider L."/>
            <person name="Shu S."/>
            <person name="Stevenson D.W."/>
            <person name="Thummler F."/>
            <person name="Tillich M."/>
            <person name="Villarreal Aguilar J.C."/>
            <person name="Widiez T."/>
            <person name="Wong G.K."/>
            <person name="Wymore A."/>
            <person name="Zhang Y."/>
            <person name="Zimmer A.D."/>
            <person name="Quatrano R.S."/>
            <person name="Mayer K.F.X."/>
            <person name="Goodstein D."/>
            <person name="Casacuberta J.M."/>
            <person name="Vandepoele K."/>
            <person name="Reski R."/>
            <person name="Cuming A.C."/>
            <person name="Tuskan G.A."/>
            <person name="Maumus F."/>
            <person name="Salse J."/>
            <person name="Schmutz J."/>
            <person name="Rensing S.A."/>
        </authorList>
    </citation>
    <scope>NUCLEOTIDE SEQUENCE [LARGE SCALE GENOMIC DNA]</scope>
    <source>
        <strain evidence="3 4">cv. Gransden 2004</strain>
    </source>
</reference>